<protein>
    <submittedName>
        <fullName evidence="1">Peptidase_M14 domain-containing protein</fullName>
    </submittedName>
</protein>
<reference evidence="1" key="1">
    <citation type="submission" date="2019-11" db="UniProtKB">
        <authorList>
            <consortium name="WormBaseParasite"/>
        </authorList>
    </citation>
    <scope>IDENTIFICATION</scope>
</reference>
<name>A0A5K3FSK5_MESCO</name>
<proteinExistence type="predicted"/>
<evidence type="ECO:0000313" key="1">
    <source>
        <dbReference type="WBParaSite" id="MCU_011261-RA"/>
    </source>
</evidence>
<accession>A0A5K3FSK5</accession>
<sequence length="62" mass="7369">QEFTHNRVPNYEPRTWFAVNPDYTNRTNGTLTHECNRGLFALIFQISKTLDNYNLEFVRSAF</sequence>
<dbReference type="WBParaSite" id="MCU_011261-RA">
    <property type="protein sequence ID" value="MCU_011261-RA"/>
    <property type="gene ID" value="MCU_011261"/>
</dbReference>
<dbReference type="AlphaFoldDB" id="A0A5K3FSK5"/>
<organism evidence="1">
    <name type="scientific">Mesocestoides corti</name>
    <name type="common">Flatworm</name>
    <dbReference type="NCBI Taxonomy" id="53468"/>
    <lineage>
        <taxon>Eukaryota</taxon>
        <taxon>Metazoa</taxon>
        <taxon>Spiralia</taxon>
        <taxon>Lophotrochozoa</taxon>
        <taxon>Platyhelminthes</taxon>
        <taxon>Cestoda</taxon>
        <taxon>Eucestoda</taxon>
        <taxon>Cyclophyllidea</taxon>
        <taxon>Mesocestoididae</taxon>
        <taxon>Mesocestoides</taxon>
    </lineage>
</organism>